<accession>A0A8S1N3Z5</accession>
<dbReference type="Proteomes" id="UP000692954">
    <property type="component" value="Unassembled WGS sequence"/>
</dbReference>
<proteinExistence type="predicted"/>
<keyword evidence="2" id="KW-1185">Reference proteome</keyword>
<organism evidence="1 2">
    <name type="scientific">Paramecium sonneborni</name>
    <dbReference type="NCBI Taxonomy" id="65129"/>
    <lineage>
        <taxon>Eukaryota</taxon>
        <taxon>Sar</taxon>
        <taxon>Alveolata</taxon>
        <taxon>Ciliophora</taxon>
        <taxon>Intramacronucleata</taxon>
        <taxon>Oligohymenophorea</taxon>
        <taxon>Peniculida</taxon>
        <taxon>Parameciidae</taxon>
        <taxon>Paramecium</taxon>
    </lineage>
</organism>
<name>A0A8S1N3Z5_9CILI</name>
<evidence type="ECO:0000313" key="1">
    <source>
        <dbReference type="EMBL" id="CAD8083735.1"/>
    </source>
</evidence>
<gene>
    <name evidence="1" type="ORF">PSON_ATCC_30995.1.T0450236</name>
</gene>
<evidence type="ECO:0000313" key="2">
    <source>
        <dbReference type="Proteomes" id="UP000692954"/>
    </source>
</evidence>
<sequence length="144" mass="17711">MDKVYFQYFHFSQKINITLLFQSDSLLFFNNLNRSFQQDFQQLYFISSRILSTKLIILYHSQLWSRLLKELKKSFNLKFFSQRIDFKKNSNYQDQLEPSVYALSEQPIQYEVEEKNKMNQIHLHKMCQLYQAFFYIIYEILIIN</sequence>
<dbReference type="AlphaFoldDB" id="A0A8S1N3Z5"/>
<reference evidence="1" key="1">
    <citation type="submission" date="2021-01" db="EMBL/GenBank/DDBJ databases">
        <authorList>
            <consortium name="Genoscope - CEA"/>
            <person name="William W."/>
        </authorList>
    </citation>
    <scope>NUCLEOTIDE SEQUENCE</scope>
</reference>
<protein>
    <submittedName>
        <fullName evidence="1">Uncharacterized protein</fullName>
    </submittedName>
</protein>
<comment type="caution">
    <text evidence="1">The sequence shown here is derived from an EMBL/GenBank/DDBJ whole genome shotgun (WGS) entry which is preliminary data.</text>
</comment>
<dbReference type="EMBL" id="CAJJDN010000045">
    <property type="protein sequence ID" value="CAD8083735.1"/>
    <property type="molecule type" value="Genomic_DNA"/>
</dbReference>